<evidence type="ECO:0000256" key="7">
    <source>
        <dbReference type="PROSITE-ProRule" id="PRU10141"/>
    </source>
</evidence>
<feature type="non-terminal residue" evidence="11">
    <location>
        <position position="1"/>
    </location>
</feature>
<keyword evidence="6" id="KW-0694">RNA-binding</keyword>
<comment type="caution">
    <text evidence="11">The sequence shown here is derived from an EMBL/GenBank/DDBJ whole genome shotgun (WGS) entry which is preliminary data.</text>
</comment>
<dbReference type="InterPro" id="IPR050339">
    <property type="entry name" value="CC_SR_Kinase"/>
</dbReference>
<evidence type="ECO:0000256" key="8">
    <source>
        <dbReference type="SAM" id="MobiDB-lite"/>
    </source>
</evidence>
<feature type="compositionally biased region" description="Polar residues" evidence="8">
    <location>
        <begin position="223"/>
        <end position="234"/>
    </location>
</feature>
<organism evidence="11 12">
    <name type="scientific">Alectura lathami</name>
    <name type="common">Australian brush turkey</name>
    <dbReference type="NCBI Taxonomy" id="81907"/>
    <lineage>
        <taxon>Eukaryota</taxon>
        <taxon>Metazoa</taxon>
        <taxon>Chordata</taxon>
        <taxon>Craniata</taxon>
        <taxon>Vertebrata</taxon>
        <taxon>Euteleostomi</taxon>
        <taxon>Archelosauria</taxon>
        <taxon>Archosauria</taxon>
        <taxon>Dinosauria</taxon>
        <taxon>Saurischia</taxon>
        <taxon>Theropoda</taxon>
        <taxon>Coelurosauria</taxon>
        <taxon>Aves</taxon>
        <taxon>Neognathae</taxon>
        <taxon>Galloanserae</taxon>
        <taxon>Galliformes</taxon>
        <taxon>Megapodiidae</taxon>
        <taxon>Alectura</taxon>
    </lineage>
</organism>
<dbReference type="GO" id="GO:0005524">
    <property type="term" value="F:ATP binding"/>
    <property type="evidence" value="ECO:0007669"/>
    <property type="project" value="UniProtKB-UniRule"/>
</dbReference>
<evidence type="ECO:0000313" key="11">
    <source>
        <dbReference type="EMBL" id="NXL95280.1"/>
    </source>
</evidence>
<evidence type="ECO:0000256" key="1">
    <source>
        <dbReference type="ARBA" id="ARBA00022679"/>
    </source>
</evidence>
<dbReference type="InterPro" id="IPR008271">
    <property type="entry name" value="Ser/Thr_kinase_AS"/>
</dbReference>
<dbReference type="PROSITE" id="PS00107">
    <property type="entry name" value="PROTEIN_KINASE_ATP"/>
    <property type="match status" value="1"/>
</dbReference>
<keyword evidence="1" id="KW-0808">Transferase</keyword>
<dbReference type="SUPFAM" id="SSF56112">
    <property type="entry name" value="Protein kinase-like (PK-like)"/>
    <property type="match status" value="1"/>
</dbReference>
<dbReference type="InterPro" id="IPR014720">
    <property type="entry name" value="dsRBD_dom"/>
</dbReference>
<reference evidence="11 12" key="1">
    <citation type="submission" date="2019-09" db="EMBL/GenBank/DDBJ databases">
        <title>Bird 10,000 Genomes (B10K) Project - Family phase.</title>
        <authorList>
            <person name="Zhang G."/>
        </authorList>
    </citation>
    <scope>NUCLEOTIDE SEQUENCE [LARGE SCALE GENOMIC DNA]</scope>
    <source>
        <strain evidence="11">B10K-DU-001-39</strain>
        <tissue evidence="11">Muscle</tissue>
    </source>
</reference>
<dbReference type="PANTHER" id="PTHR11042:SF163">
    <property type="entry name" value="INTERFERON-INDUCED, DOUBLE-STRANDED RNA-ACTIVATED PROTEIN KINASE"/>
    <property type="match status" value="1"/>
</dbReference>
<dbReference type="EMBL" id="VXAV01011495">
    <property type="protein sequence ID" value="NXL95280.1"/>
    <property type="molecule type" value="Genomic_DNA"/>
</dbReference>
<keyword evidence="12" id="KW-1185">Reference proteome</keyword>
<proteinExistence type="inferred from homology"/>
<feature type="binding site" evidence="7">
    <location>
        <position position="318"/>
    </location>
    <ligand>
        <name>ATP</name>
        <dbReference type="ChEBI" id="CHEBI:30616"/>
    </ligand>
</feature>
<feature type="domain" description="DRBM" evidence="10">
    <location>
        <begin position="98"/>
        <end position="166"/>
    </location>
</feature>
<keyword evidence="4 7" id="KW-0067">ATP-binding</keyword>
<dbReference type="Gene3D" id="1.10.510.10">
    <property type="entry name" value="Transferase(Phosphotransferase) domain 1"/>
    <property type="match status" value="1"/>
</dbReference>
<dbReference type="GO" id="GO:0005634">
    <property type="term" value="C:nucleus"/>
    <property type="evidence" value="ECO:0007669"/>
    <property type="project" value="TreeGrafter"/>
</dbReference>
<evidence type="ECO:0000256" key="2">
    <source>
        <dbReference type="ARBA" id="ARBA00022741"/>
    </source>
</evidence>
<dbReference type="PROSITE" id="PS50137">
    <property type="entry name" value="DS_RBD"/>
    <property type="match status" value="2"/>
</dbReference>
<evidence type="ECO:0000256" key="5">
    <source>
        <dbReference type="ARBA" id="ARBA00037982"/>
    </source>
</evidence>
<evidence type="ECO:0000256" key="3">
    <source>
        <dbReference type="ARBA" id="ARBA00022777"/>
    </source>
</evidence>
<dbReference type="Proteomes" id="UP000562322">
    <property type="component" value="Unassembled WGS sequence"/>
</dbReference>
<feature type="region of interest" description="Disordered" evidence="8">
    <location>
        <begin position="214"/>
        <end position="234"/>
    </location>
</feature>
<dbReference type="Pfam" id="PF00069">
    <property type="entry name" value="Pkinase"/>
    <property type="match status" value="1"/>
</dbReference>
<evidence type="ECO:0000313" key="12">
    <source>
        <dbReference type="Proteomes" id="UP000562322"/>
    </source>
</evidence>
<accession>A0A7L0WVU9</accession>
<dbReference type="GO" id="GO:0005737">
    <property type="term" value="C:cytoplasm"/>
    <property type="evidence" value="ECO:0007669"/>
    <property type="project" value="TreeGrafter"/>
</dbReference>
<comment type="similarity">
    <text evidence="5">Belongs to the protein kinase superfamily. Ser/Thr protein kinase family. GCN2 subfamily.</text>
</comment>
<dbReference type="Gene3D" id="3.30.160.20">
    <property type="match status" value="2"/>
</dbReference>
<dbReference type="PROSITE" id="PS00108">
    <property type="entry name" value="PROTEIN_KINASE_ST"/>
    <property type="match status" value="1"/>
</dbReference>
<dbReference type="PROSITE" id="PS50011">
    <property type="entry name" value="PROTEIN_KINASE_DOM"/>
    <property type="match status" value="1"/>
</dbReference>
<keyword evidence="2 7" id="KW-0547">Nucleotide-binding</keyword>
<gene>
    <name evidence="11" type="primary">Eif2ak2</name>
    <name evidence="11" type="ORF">ALELAT_R05046</name>
</gene>
<evidence type="ECO:0000256" key="6">
    <source>
        <dbReference type="PROSITE-ProRule" id="PRU00266"/>
    </source>
</evidence>
<dbReference type="AlphaFoldDB" id="A0A7L0WVU9"/>
<dbReference type="SUPFAM" id="SSF54768">
    <property type="entry name" value="dsRNA-binding domain-like"/>
    <property type="match status" value="2"/>
</dbReference>
<dbReference type="PANTHER" id="PTHR11042">
    <property type="entry name" value="EUKARYOTIC TRANSLATION INITIATION FACTOR 2-ALPHA KINASE EIF2-ALPHA KINASE -RELATED"/>
    <property type="match status" value="1"/>
</dbReference>
<evidence type="ECO:0000256" key="4">
    <source>
        <dbReference type="ARBA" id="ARBA00022840"/>
    </source>
</evidence>
<dbReference type="Pfam" id="PF00035">
    <property type="entry name" value="dsrm"/>
    <property type="match status" value="2"/>
</dbReference>
<keyword evidence="3 11" id="KW-0418">Kinase</keyword>
<name>A0A7L0WVU9_ALELA</name>
<feature type="domain" description="Protein kinase" evidence="9">
    <location>
        <begin position="289"/>
        <end position="562"/>
    </location>
</feature>
<sequence>MEWDCVSKINSYCQRKSCKPDYVEVDRKGPSHNPEFTVMLKIGDKEYGTGTGKTKKEAKAAAAKKAWEIIKQQDGPPTVGAREPVASPVDVETLPPLDAVSRLNIYSQKTSKIVDYTNINRTGDAHAPIFFCSCTIDGRVYGNGTGNTVAAAKQAAAQEACEKVKEKRSLTACAKKHCIFLFMIALLSPKIRLLFFHIRDVSFKDSSASLVEKAKDMPLSEEPSPSQRNVRSSAVKSKRILAANFGNARNNEQKKAMSDSYESLSDSFTNSSEGDGNEYTVDERFFRAYKNIEPIGEGGFGNVFKATARTDEMTYAVKRVQLTENGLREVKELARLQHENIVRYFCSWEGSDYMTYPDSRKKSNEKVPCVFIQMEFCEQGPLENWIENNRHNRNYNEMAQDKFLQILNGVDYIHSKGLIHRDLKPQNIFLSHKGEIKIGDFGLVTSINYEIRSENRGTKSYMAPEQVTILLNEYGKEVDIYALGLIWFEMLSALASRHEKSKVWSEVRKGNLPGDFTKKFKTQVPIIKRMLSEDSSERFSASYILDILKSVDKDNSHKAHSY</sequence>
<feature type="non-terminal residue" evidence="11">
    <location>
        <position position="562"/>
    </location>
</feature>
<dbReference type="InterPro" id="IPR017441">
    <property type="entry name" value="Protein_kinase_ATP_BS"/>
</dbReference>
<dbReference type="OrthoDB" id="341578at2759"/>
<dbReference type="GO" id="GO:0003723">
    <property type="term" value="F:RNA binding"/>
    <property type="evidence" value="ECO:0007669"/>
    <property type="project" value="UniProtKB-UniRule"/>
</dbReference>
<evidence type="ECO:0000259" key="10">
    <source>
        <dbReference type="PROSITE" id="PS50137"/>
    </source>
</evidence>
<feature type="domain" description="DRBM" evidence="10">
    <location>
        <begin position="4"/>
        <end position="72"/>
    </location>
</feature>
<protein>
    <submittedName>
        <fullName evidence="11">E2AK2 kinase</fullName>
    </submittedName>
</protein>
<dbReference type="GO" id="GO:0004694">
    <property type="term" value="F:eukaryotic translation initiation factor 2alpha kinase activity"/>
    <property type="evidence" value="ECO:0007669"/>
    <property type="project" value="TreeGrafter"/>
</dbReference>
<dbReference type="SMART" id="SM00358">
    <property type="entry name" value="DSRM"/>
    <property type="match status" value="2"/>
</dbReference>
<dbReference type="SMART" id="SM00220">
    <property type="entry name" value="S_TKc"/>
    <property type="match status" value="1"/>
</dbReference>
<dbReference type="InterPro" id="IPR011009">
    <property type="entry name" value="Kinase-like_dom_sf"/>
</dbReference>
<dbReference type="Gene3D" id="3.30.200.20">
    <property type="entry name" value="Phosphorylase Kinase, domain 1"/>
    <property type="match status" value="1"/>
</dbReference>
<evidence type="ECO:0000259" key="9">
    <source>
        <dbReference type="PROSITE" id="PS50011"/>
    </source>
</evidence>
<dbReference type="InterPro" id="IPR000719">
    <property type="entry name" value="Prot_kinase_dom"/>
</dbReference>